<evidence type="ECO:0000313" key="2">
    <source>
        <dbReference type="EMBL" id="PZD97335.1"/>
    </source>
</evidence>
<feature type="transmembrane region" description="Helical" evidence="1">
    <location>
        <begin position="12"/>
        <end position="34"/>
    </location>
</feature>
<evidence type="ECO:0000256" key="1">
    <source>
        <dbReference type="SAM" id="Phobius"/>
    </source>
</evidence>
<protein>
    <submittedName>
        <fullName evidence="2">Uncharacterized protein</fullName>
    </submittedName>
</protein>
<dbReference type="Proteomes" id="UP000249522">
    <property type="component" value="Unassembled WGS sequence"/>
</dbReference>
<keyword evidence="3" id="KW-1185">Reference proteome</keyword>
<comment type="caution">
    <text evidence="2">The sequence shown here is derived from an EMBL/GenBank/DDBJ whole genome shotgun (WGS) entry which is preliminary data.</text>
</comment>
<keyword evidence="1" id="KW-0812">Transmembrane</keyword>
<name>A0A2W1LR66_9BACL</name>
<dbReference type="EMBL" id="QKRB01000028">
    <property type="protein sequence ID" value="PZD97335.1"/>
    <property type="molecule type" value="Genomic_DNA"/>
</dbReference>
<keyword evidence="1" id="KW-1133">Transmembrane helix</keyword>
<reference evidence="2 3" key="1">
    <citation type="submission" date="2018-06" db="EMBL/GenBank/DDBJ databases">
        <title>Paenibacillus imtechensis sp. nov.</title>
        <authorList>
            <person name="Pinnaka A.K."/>
            <person name="Singh H."/>
            <person name="Kaur M."/>
        </authorList>
    </citation>
    <scope>NUCLEOTIDE SEQUENCE [LARGE SCALE GENOMIC DNA]</scope>
    <source>
        <strain evidence="2 3">SMB1</strain>
    </source>
</reference>
<gene>
    <name evidence="2" type="ORF">DNH61_03005</name>
</gene>
<proteinExistence type="predicted"/>
<sequence length="66" mass="7386">MLKNRISPKGIILCVYLAVIILEGVVFIPAAAVWGPDNTVHGYTYTFLFNLVDDSHEVTDIQSHIR</sequence>
<keyword evidence="1" id="KW-0472">Membrane</keyword>
<dbReference type="AlphaFoldDB" id="A0A2W1LR66"/>
<organism evidence="2 3">
    <name type="scientific">Paenibacillus sambharensis</name>
    <dbReference type="NCBI Taxonomy" id="1803190"/>
    <lineage>
        <taxon>Bacteria</taxon>
        <taxon>Bacillati</taxon>
        <taxon>Bacillota</taxon>
        <taxon>Bacilli</taxon>
        <taxon>Bacillales</taxon>
        <taxon>Paenibacillaceae</taxon>
        <taxon>Paenibacillus</taxon>
    </lineage>
</organism>
<accession>A0A2W1LR66</accession>
<evidence type="ECO:0000313" key="3">
    <source>
        <dbReference type="Proteomes" id="UP000249522"/>
    </source>
</evidence>